<name>A0A397SPY9_9GLOM</name>
<accession>A0A397SPY9</accession>
<protein>
    <submittedName>
        <fullName evidence="1">Uncharacterized protein</fullName>
    </submittedName>
</protein>
<sequence length="62" mass="7233">MLRSTNDNIMNSLEKRQKYIATNNTFLQINHAVNFIPNKILNLVIKSIKVSNYQLVLKNFPI</sequence>
<gene>
    <name evidence="1" type="ORF">C1645_783564</name>
</gene>
<dbReference type="AlphaFoldDB" id="A0A397SPY9"/>
<organism evidence="1 2">
    <name type="scientific">Glomus cerebriforme</name>
    <dbReference type="NCBI Taxonomy" id="658196"/>
    <lineage>
        <taxon>Eukaryota</taxon>
        <taxon>Fungi</taxon>
        <taxon>Fungi incertae sedis</taxon>
        <taxon>Mucoromycota</taxon>
        <taxon>Glomeromycotina</taxon>
        <taxon>Glomeromycetes</taxon>
        <taxon>Glomerales</taxon>
        <taxon>Glomeraceae</taxon>
        <taxon>Glomus</taxon>
    </lineage>
</organism>
<evidence type="ECO:0000313" key="1">
    <source>
        <dbReference type="EMBL" id="RIA84714.1"/>
    </source>
</evidence>
<evidence type="ECO:0000313" key="2">
    <source>
        <dbReference type="Proteomes" id="UP000265703"/>
    </source>
</evidence>
<proteinExistence type="predicted"/>
<reference evidence="1 2" key="1">
    <citation type="submission" date="2018-06" db="EMBL/GenBank/DDBJ databases">
        <title>Comparative genomics reveals the genomic features of Rhizophagus irregularis, R. cerebriforme, R. diaphanum and Gigaspora rosea, and their symbiotic lifestyle signature.</title>
        <authorList>
            <person name="Morin E."/>
            <person name="San Clemente H."/>
            <person name="Chen E.C.H."/>
            <person name="De La Providencia I."/>
            <person name="Hainaut M."/>
            <person name="Kuo A."/>
            <person name="Kohler A."/>
            <person name="Murat C."/>
            <person name="Tang N."/>
            <person name="Roy S."/>
            <person name="Loubradou J."/>
            <person name="Henrissat B."/>
            <person name="Grigoriev I.V."/>
            <person name="Corradi N."/>
            <person name="Roux C."/>
            <person name="Martin F.M."/>
        </authorList>
    </citation>
    <scope>NUCLEOTIDE SEQUENCE [LARGE SCALE GENOMIC DNA]</scope>
    <source>
        <strain evidence="1 2">DAOM 227022</strain>
    </source>
</reference>
<keyword evidence="2" id="KW-1185">Reference proteome</keyword>
<dbReference type="EMBL" id="QKYT01000473">
    <property type="protein sequence ID" value="RIA84714.1"/>
    <property type="molecule type" value="Genomic_DNA"/>
</dbReference>
<comment type="caution">
    <text evidence="1">The sequence shown here is derived from an EMBL/GenBank/DDBJ whole genome shotgun (WGS) entry which is preliminary data.</text>
</comment>
<dbReference type="Proteomes" id="UP000265703">
    <property type="component" value="Unassembled WGS sequence"/>
</dbReference>